<reference evidence="1 2" key="1">
    <citation type="submission" date="2023-03" db="EMBL/GenBank/DDBJ databases">
        <authorList>
            <person name="Pearce D."/>
        </authorList>
    </citation>
    <scope>NUCLEOTIDE SEQUENCE [LARGE SCALE GENOMIC DNA]</scope>
    <source>
        <strain evidence="1">Msz</strain>
    </source>
</reference>
<sequence length="396" mass="44838">MTDLAMVPLRLAFQGMDERTVKLFRMFLQGPCRKQAELVSDGQAADACLIDMDVQRATELLERERKIHPDRVRILLALNDCTSSPEEVFVKKPVQTESMLQAIRRVREILESRRSKEAERAKSEPDTIPLRTVAAVEKPDGSVSKVAALMDEQSFLSYLGVRDDIDPANPTQVAAVRYDPREYLQGCFESACALALSRQQALRVETPWKPLVVFPQTRRLWIDADDAQLRAACGLRINNLAHMDIGRAHAQTVKDLKVTPIDPSETPVDPERLIPLDAFLWKMAIWTSKGKIPVDISLEREIVLKHWPNLTRFLLIPHTMRIAALLCQGSHTVCEAAQSLGIRQQYVFAFVSAAHALRLIEQRPKRQADRVEAPPPRPEPERISFLGKILKHLRMS</sequence>
<dbReference type="Proteomes" id="UP001162030">
    <property type="component" value="Chromosome"/>
</dbReference>
<organism evidence="1 2">
    <name type="scientific">Methylocaldum szegediense</name>
    <dbReference type="NCBI Taxonomy" id="73780"/>
    <lineage>
        <taxon>Bacteria</taxon>
        <taxon>Pseudomonadati</taxon>
        <taxon>Pseudomonadota</taxon>
        <taxon>Gammaproteobacteria</taxon>
        <taxon>Methylococcales</taxon>
        <taxon>Methylococcaceae</taxon>
        <taxon>Methylocaldum</taxon>
    </lineage>
</organism>
<gene>
    <name evidence="1" type="ORF">MSZNOR_3084</name>
</gene>
<protein>
    <submittedName>
        <fullName evidence="1">Uncharacterized protein</fullName>
    </submittedName>
</protein>
<dbReference type="EMBL" id="OX458333">
    <property type="protein sequence ID" value="CAI8882441.1"/>
    <property type="molecule type" value="Genomic_DNA"/>
</dbReference>
<name>A0ABM9I494_9GAMM</name>
<dbReference type="RefSeq" id="WP_026611142.1">
    <property type="nucleotide sequence ID" value="NZ_OX458333.1"/>
</dbReference>
<evidence type="ECO:0000313" key="2">
    <source>
        <dbReference type="Proteomes" id="UP001162030"/>
    </source>
</evidence>
<keyword evidence="2" id="KW-1185">Reference proteome</keyword>
<evidence type="ECO:0000313" key="1">
    <source>
        <dbReference type="EMBL" id="CAI8882441.1"/>
    </source>
</evidence>
<accession>A0ABM9I494</accession>
<proteinExistence type="predicted"/>